<name>A0A9W4TD84_9GLOM</name>
<protein>
    <submittedName>
        <fullName evidence="1">10051_t:CDS:1</fullName>
    </submittedName>
</protein>
<proteinExistence type="predicted"/>
<dbReference type="OrthoDB" id="2430756at2759"/>
<evidence type="ECO:0000313" key="1">
    <source>
        <dbReference type="EMBL" id="CAI2201199.1"/>
    </source>
</evidence>
<accession>A0A9W4TD84</accession>
<dbReference type="AlphaFoldDB" id="A0A9W4TD84"/>
<keyword evidence="2" id="KW-1185">Reference proteome</keyword>
<gene>
    <name evidence="1" type="ORF">FWILDA_LOCUS19946</name>
</gene>
<organism evidence="1 2">
    <name type="scientific">Funneliformis geosporum</name>
    <dbReference type="NCBI Taxonomy" id="1117311"/>
    <lineage>
        <taxon>Eukaryota</taxon>
        <taxon>Fungi</taxon>
        <taxon>Fungi incertae sedis</taxon>
        <taxon>Mucoromycota</taxon>
        <taxon>Glomeromycotina</taxon>
        <taxon>Glomeromycetes</taxon>
        <taxon>Glomerales</taxon>
        <taxon>Glomeraceae</taxon>
        <taxon>Funneliformis</taxon>
    </lineage>
</organism>
<sequence>KKYLTDIPTLDDIVVGNDKGLTSNLNDALSSCEKISFMAIENEGLTERINGTYHYVLRLYETPDECEEK</sequence>
<evidence type="ECO:0000313" key="2">
    <source>
        <dbReference type="Proteomes" id="UP001153678"/>
    </source>
</evidence>
<dbReference type="Proteomes" id="UP001153678">
    <property type="component" value="Unassembled WGS sequence"/>
</dbReference>
<reference evidence="1" key="1">
    <citation type="submission" date="2022-08" db="EMBL/GenBank/DDBJ databases">
        <authorList>
            <person name="Kallberg Y."/>
            <person name="Tangrot J."/>
            <person name="Rosling A."/>
        </authorList>
    </citation>
    <scope>NUCLEOTIDE SEQUENCE</scope>
    <source>
        <strain evidence="1">Wild A</strain>
    </source>
</reference>
<feature type="non-terminal residue" evidence="1">
    <location>
        <position position="69"/>
    </location>
</feature>
<dbReference type="EMBL" id="CAMKVN010026829">
    <property type="protein sequence ID" value="CAI2201199.1"/>
    <property type="molecule type" value="Genomic_DNA"/>
</dbReference>
<comment type="caution">
    <text evidence="1">The sequence shown here is derived from an EMBL/GenBank/DDBJ whole genome shotgun (WGS) entry which is preliminary data.</text>
</comment>
<feature type="non-terminal residue" evidence="1">
    <location>
        <position position="1"/>
    </location>
</feature>